<evidence type="ECO:0000259" key="1">
    <source>
        <dbReference type="Pfam" id="PF00188"/>
    </source>
</evidence>
<dbReference type="InterPro" id="IPR035940">
    <property type="entry name" value="CAP_sf"/>
</dbReference>
<proteinExistence type="predicted"/>
<dbReference type="CDD" id="cd05379">
    <property type="entry name" value="CAP_bacterial"/>
    <property type="match status" value="1"/>
</dbReference>
<dbReference type="InterPro" id="IPR029410">
    <property type="entry name" value="CAP_assoc"/>
</dbReference>
<accession>A0ABX3ZLI4</accession>
<gene>
    <name evidence="3" type="ORF">CBM15_01680</name>
</gene>
<feature type="domain" description="SCP" evidence="1">
    <location>
        <begin position="235"/>
        <end position="337"/>
    </location>
</feature>
<name>A0ABX3ZLI4_9BACL</name>
<evidence type="ECO:0000313" key="4">
    <source>
        <dbReference type="Proteomes" id="UP000196594"/>
    </source>
</evidence>
<protein>
    <recommendedName>
        <fullName evidence="5">CAP domain-containing protein</fullName>
    </recommendedName>
</protein>
<dbReference type="SUPFAM" id="SSF55797">
    <property type="entry name" value="PR-1-like"/>
    <property type="match status" value="1"/>
</dbReference>
<sequence length="352" mass="40604">MKVLFRILIIATCIGIIIYYSNEESSQTELLEGPPSITKPVVELEPSMPSDQFLPRPATGISTLIGKTSKEVLETYSTPKRIDPSEYGYEWWIYDIDNGLLMVSMKENRVNQIYTNNSEIDIAPFLVGEPLDDIYRTTVLGQEITVEIGDNIYIFAMNEQDLHERILVKYDNLYAQLYIDHETNQLHSVRFLDGETLVLHKPYEMQFIGELYEASTPSSYMQIDINLANRRQLTDLANSLRVEYGLPKLLPTDTLASLADYNSEHMFLEMMDSQITNDEYAIGDQLNEVQQNYERHGVNVATNYKDAIEVIHGWMNSKEHRTLLMDEEFTHIGSGAFMNYYTQLYVKQNEIN</sequence>
<dbReference type="PANTHER" id="PTHR31157:SF1">
    <property type="entry name" value="SCP DOMAIN-CONTAINING PROTEIN"/>
    <property type="match status" value="1"/>
</dbReference>
<organism evidence="3 4">
    <name type="scientific">Solibacillus kalamii</name>
    <dbReference type="NCBI Taxonomy" id="1748298"/>
    <lineage>
        <taxon>Bacteria</taxon>
        <taxon>Bacillati</taxon>
        <taxon>Bacillota</taxon>
        <taxon>Bacilli</taxon>
        <taxon>Bacillales</taxon>
        <taxon>Caryophanaceae</taxon>
        <taxon>Solibacillus</taxon>
    </lineage>
</organism>
<dbReference type="EMBL" id="NHNT01000001">
    <property type="protein sequence ID" value="OUZ40602.1"/>
    <property type="molecule type" value="Genomic_DNA"/>
</dbReference>
<comment type="caution">
    <text evidence="3">The sequence shown here is derived from an EMBL/GenBank/DDBJ whole genome shotgun (WGS) entry which is preliminary data.</text>
</comment>
<evidence type="ECO:0000313" key="3">
    <source>
        <dbReference type="EMBL" id="OUZ40602.1"/>
    </source>
</evidence>
<dbReference type="InterPro" id="IPR014044">
    <property type="entry name" value="CAP_dom"/>
</dbReference>
<dbReference type="Pfam" id="PF00188">
    <property type="entry name" value="CAP"/>
    <property type="match status" value="1"/>
</dbReference>
<dbReference type="RefSeq" id="WP_087615495.1">
    <property type="nucleotide sequence ID" value="NZ_JAFBEY010000002.1"/>
</dbReference>
<keyword evidence="4" id="KW-1185">Reference proteome</keyword>
<reference evidence="3 4" key="1">
    <citation type="journal article" date="2017" name="Int. J. Syst. Evol. Microbiol.">
        <title>Solibacillus kalamii sp. nov., isolated from a high-efficiency particulate arrestance filter system used in the International Space Station.</title>
        <authorList>
            <person name="Checinska Sielaff A."/>
            <person name="Kumar R.M."/>
            <person name="Pal D."/>
            <person name="Mayilraj S."/>
            <person name="Venkateswaran K."/>
        </authorList>
    </citation>
    <scope>NUCLEOTIDE SEQUENCE [LARGE SCALE GENOMIC DNA]</scope>
    <source>
        <strain evidence="3 4">ISSFR-015</strain>
    </source>
</reference>
<evidence type="ECO:0000259" key="2">
    <source>
        <dbReference type="Pfam" id="PF14504"/>
    </source>
</evidence>
<feature type="domain" description="CAP-associated" evidence="2">
    <location>
        <begin position="65"/>
        <end position="203"/>
    </location>
</feature>
<dbReference type="PANTHER" id="PTHR31157">
    <property type="entry name" value="SCP DOMAIN-CONTAINING PROTEIN"/>
    <property type="match status" value="1"/>
</dbReference>
<dbReference type="Pfam" id="PF14504">
    <property type="entry name" value="CAP_assoc_N"/>
    <property type="match status" value="1"/>
</dbReference>
<evidence type="ECO:0008006" key="5">
    <source>
        <dbReference type="Google" id="ProtNLM"/>
    </source>
</evidence>
<dbReference type="Gene3D" id="3.40.33.10">
    <property type="entry name" value="CAP"/>
    <property type="match status" value="1"/>
</dbReference>
<dbReference type="Proteomes" id="UP000196594">
    <property type="component" value="Unassembled WGS sequence"/>
</dbReference>